<name>A0A8K0N8K1_COCNU</name>
<keyword evidence="2" id="KW-1185">Reference proteome</keyword>
<dbReference type="AlphaFoldDB" id="A0A8K0N8K1"/>
<dbReference type="OrthoDB" id="533833at2759"/>
<dbReference type="Proteomes" id="UP000797356">
    <property type="component" value="Chromosome 10"/>
</dbReference>
<evidence type="ECO:0000313" key="2">
    <source>
        <dbReference type="Proteomes" id="UP000797356"/>
    </source>
</evidence>
<gene>
    <name evidence="1" type="ORF">COCNU_10G007810</name>
</gene>
<protein>
    <submittedName>
        <fullName evidence="1">Protein PHLOEM PROTEIN 2-LIKE A1-like</fullName>
    </submittedName>
</protein>
<proteinExistence type="predicted"/>
<dbReference type="GO" id="GO:0030246">
    <property type="term" value="F:carbohydrate binding"/>
    <property type="evidence" value="ECO:0007669"/>
    <property type="project" value="InterPro"/>
</dbReference>
<reference evidence="1" key="2">
    <citation type="submission" date="2019-07" db="EMBL/GenBank/DDBJ databases">
        <authorList>
            <person name="Yang Y."/>
            <person name="Bocs S."/>
            <person name="Baudouin L."/>
        </authorList>
    </citation>
    <scope>NUCLEOTIDE SEQUENCE</scope>
    <source>
        <tissue evidence="1">Spear leaf of Hainan Tall coconut</tissue>
    </source>
</reference>
<dbReference type="EMBL" id="CM017881">
    <property type="protein sequence ID" value="KAG1362562.1"/>
    <property type="molecule type" value="Genomic_DNA"/>
</dbReference>
<organism evidence="1 2">
    <name type="scientific">Cocos nucifera</name>
    <name type="common">Coconut palm</name>
    <dbReference type="NCBI Taxonomy" id="13894"/>
    <lineage>
        <taxon>Eukaryota</taxon>
        <taxon>Viridiplantae</taxon>
        <taxon>Streptophyta</taxon>
        <taxon>Embryophyta</taxon>
        <taxon>Tracheophyta</taxon>
        <taxon>Spermatophyta</taxon>
        <taxon>Magnoliopsida</taxon>
        <taxon>Liliopsida</taxon>
        <taxon>Arecaceae</taxon>
        <taxon>Arecoideae</taxon>
        <taxon>Cocoseae</taxon>
        <taxon>Attaleinae</taxon>
        <taxon>Cocos</taxon>
    </lineage>
</organism>
<dbReference type="Pfam" id="PF14299">
    <property type="entry name" value="PP2"/>
    <property type="match status" value="2"/>
</dbReference>
<evidence type="ECO:0000313" key="1">
    <source>
        <dbReference type="EMBL" id="KAG1362562.1"/>
    </source>
</evidence>
<dbReference type="PANTHER" id="PTHR48478:SF1">
    <property type="entry name" value="LECTIN-LIKE"/>
    <property type="match status" value="1"/>
</dbReference>
<dbReference type="InterPro" id="IPR025886">
    <property type="entry name" value="PP2-like"/>
</dbReference>
<comment type="caution">
    <text evidence="1">The sequence shown here is derived from an EMBL/GenBank/DDBJ whole genome shotgun (WGS) entry which is preliminary data.</text>
</comment>
<reference evidence="1" key="1">
    <citation type="journal article" date="2017" name="Gigascience">
        <title>The genome draft of coconut (Cocos nucifera).</title>
        <authorList>
            <person name="Xiao Y."/>
            <person name="Xu P."/>
            <person name="Fan H."/>
            <person name="Baudouin L."/>
            <person name="Xia W."/>
            <person name="Bocs S."/>
            <person name="Xu J."/>
            <person name="Li Q."/>
            <person name="Guo A."/>
            <person name="Zhou L."/>
            <person name="Li J."/>
            <person name="Wu Y."/>
            <person name="Ma Z."/>
            <person name="Armero A."/>
            <person name="Issali A.E."/>
            <person name="Liu N."/>
            <person name="Peng M."/>
            <person name="Yang Y."/>
        </authorList>
    </citation>
    <scope>NUCLEOTIDE SEQUENCE</scope>
    <source>
        <tissue evidence="1">Spear leaf of Hainan Tall coconut</tissue>
    </source>
</reference>
<dbReference type="InterPro" id="IPR052147">
    <property type="entry name" value="PP2-like/Lectin"/>
</dbReference>
<accession>A0A8K0N8K1</accession>
<sequence length="256" mass="28820">MSQLTANTWYEVVMEVMLKEPCHGWESPVTVHLRKADSTSTSEQVPLNCMPRDKWQNLVIGNFHATGPGEVEFSLSETTSGCWKKGLLIKRVLVKPVNPGCGVKDLVIYPKDMWISWARDARYWKSNCLLFSGQEHCEIEVPKLLGVSWLEIRGSFEISNLKEGATYEVVIVAMLKEPCSGWESPVTFHLLKPDSTSTSHEVTLAHMPSNKWLDLVVGDFLVTGSGQVEFSMAETKVGNWKKGLIIKYVLVRQVHN</sequence>
<dbReference type="PANTHER" id="PTHR48478">
    <property type="entry name" value="LECTIN-LIKE"/>
    <property type="match status" value="1"/>
</dbReference>